<comment type="caution">
    <text evidence="5">The sequence shown here is derived from an EMBL/GenBank/DDBJ whole genome shotgun (WGS) entry which is preliminary data.</text>
</comment>
<dbReference type="PANTHER" id="PTHR13610:SF11">
    <property type="entry name" value="METHYLTRANSFERASE DOMAIN-CONTAINING PROTEIN"/>
    <property type="match status" value="1"/>
</dbReference>
<dbReference type="Gene3D" id="3.40.50.150">
    <property type="entry name" value="Vaccinia Virus protein VP39"/>
    <property type="match status" value="2"/>
</dbReference>
<evidence type="ECO:0000256" key="3">
    <source>
        <dbReference type="ARBA" id="ARBA00022679"/>
    </source>
</evidence>
<dbReference type="Proteomes" id="UP000019335">
    <property type="component" value="Unassembled WGS sequence"/>
</dbReference>
<gene>
    <name evidence="5" type="ORF">Naga_100209g5</name>
</gene>
<comment type="similarity">
    <text evidence="1">Belongs to the ANT/ATPSC lysine N-methyltransferase family.</text>
</comment>
<dbReference type="PANTHER" id="PTHR13610">
    <property type="entry name" value="METHYLTRANSFERASE DOMAIN-CONTAINING PROTEIN"/>
    <property type="match status" value="1"/>
</dbReference>
<organism evidence="5 6">
    <name type="scientific">Nannochloropsis gaditana</name>
    <dbReference type="NCBI Taxonomy" id="72520"/>
    <lineage>
        <taxon>Eukaryota</taxon>
        <taxon>Sar</taxon>
        <taxon>Stramenopiles</taxon>
        <taxon>Ochrophyta</taxon>
        <taxon>Eustigmatophyceae</taxon>
        <taxon>Eustigmatales</taxon>
        <taxon>Monodopsidaceae</taxon>
        <taxon>Nannochloropsis</taxon>
    </lineage>
</organism>
<dbReference type="GO" id="GO:0032259">
    <property type="term" value="P:methylation"/>
    <property type="evidence" value="ECO:0007669"/>
    <property type="project" value="UniProtKB-KW"/>
</dbReference>
<keyword evidence="2 5" id="KW-0489">Methyltransferase</keyword>
<sequence length="387" mass="42754">MKAEYAGESELILSPGQPLVLDGGPCRPTCPPPMPTLTKDVELEIDEDEDEYPVLPGQVWMEGDSLAPPCQSDLDIVDDICGLGCIDADDVFFDLGCGDGRICIAVAQVTGARARGVEIEERLVKRFRTRIARAEKARSAVDFAEDAASGPHNNDDTPMKMATGKKEAVQQASESFKGTRRDGISEGTRGERLLFDQSQHVEGQERQLKQLQHHLHPQKVLEEGRVKVIWQDLLTVDLFQASVIYLYLLPEGIQALRSQIEAWLDGHGEGVDGNACCTETLKKKRNVCITRGHDNEYARGKNEVSSKDEGEDQTVIAVVSNDWSAEGTTCEDDNAEMLCAPKKRRRRRRLICNTWGLPGRAPAAVRDVGAMANVRLLLYESPLQSEE</sequence>
<keyword evidence="6" id="KW-1185">Reference proteome</keyword>
<dbReference type="CDD" id="cd02440">
    <property type="entry name" value="AdoMet_MTases"/>
    <property type="match status" value="1"/>
</dbReference>
<keyword evidence="3" id="KW-0808">Transferase</keyword>
<name>W7TQM9_9STRA</name>
<dbReference type="OrthoDB" id="66144at2759"/>
<evidence type="ECO:0000256" key="1">
    <source>
        <dbReference type="ARBA" id="ARBA00010633"/>
    </source>
</evidence>
<dbReference type="InterPro" id="IPR029063">
    <property type="entry name" value="SAM-dependent_MTases_sf"/>
</dbReference>
<dbReference type="GO" id="GO:0016279">
    <property type="term" value="F:protein-lysine N-methyltransferase activity"/>
    <property type="evidence" value="ECO:0007669"/>
    <property type="project" value="InterPro"/>
</dbReference>
<dbReference type="InterPro" id="IPR026170">
    <property type="entry name" value="FAM173A/B"/>
</dbReference>
<dbReference type="AlphaFoldDB" id="W7TQM9"/>
<proteinExistence type="inferred from homology"/>
<accession>W7TQM9</accession>
<evidence type="ECO:0000313" key="6">
    <source>
        <dbReference type="Proteomes" id="UP000019335"/>
    </source>
</evidence>
<dbReference type="GO" id="GO:1905706">
    <property type="term" value="P:regulation of mitochondrial ATP synthesis coupled proton transport"/>
    <property type="evidence" value="ECO:0007669"/>
    <property type="project" value="TreeGrafter"/>
</dbReference>
<evidence type="ECO:0000256" key="2">
    <source>
        <dbReference type="ARBA" id="ARBA00022603"/>
    </source>
</evidence>
<dbReference type="EMBL" id="AZIL01002104">
    <property type="protein sequence ID" value="EWM22731.1"/>
    <property type="molecule type" value="Genomic_DNA"/>
</dbReference>
<protein>
    <submittedName>
        <fullName evidence="5">Rna methylase</fullName>
    </submittedName>
</protein>
<evidence type="ECO:0000313" key="5">
    <source>
        <dbReference type="EMBL" id="EWM22731.1"/>
    </source>
</evidence>
<dbReference type="SUPFAM" id="SSF53335">
    <property type="entry name" value="S-adenosyl-L-methionine-dependent methyltransferases"/>
    <property type="match status" value="1"/>
</dbReference>
<reference evidence="5 6" key="1">
    <citation type="journal article" date="2014" name="Mol. Plant">
        <title>Chromosome Scale Genome Assembly and Transcriptome Profiling of Nannochloropsis gaditana in Nitrogen Depletion.</title>
        <authorList>
            <person name="Corteggiani Carpinelli E."/>
            <person name="Telatin A."/>
            <person name="Vitulo N."/>
            <person name="Forcato C."/>
            <person name="D'Angelo M."/>
            <person name="Schiavon R."/>
            <person name="Vezzi A."/>
            <person name="Giacometti G.M."/>
            <person name="Morosinotto T."/>
            <person name="Valle G."/>
        </authorList>
    </citation>
    <scope>NUCLEOTIDE SEQUENCE [LARGE SCALE GENOMIC DNA]</scope>
    <source>
        <strain evidence="5 6">B-31</strain>
    </source>
</reference>
<dbReference type="GO" id="GO:0005739">
    <property type="term" value="C:mitochondrion"/>
    <property type="evidence" value="ECO:0007669"/>
    <property type="project" value="TreeGrafter"/>
</dbReference>
<evidence type="ECO:0000256" key="4">
    <source>
        <dbReference type="ARBA" id="ARBA00022691"/>
    </source>
</evidence>
<keyword evidence="4" id="KW-0949">S-adenosyl-L-methionine</keyword>